<dbReference type="Gene3D" id="3.40.50.1380">
    <property type="entry name" value="Methylglyoxal synthase-like domain"/>
    <property type="match status" value="1"/>
</dbReference>
<dbReference type="GO" id="GO:0003937">
    <property type="term" value="F:IMP cyclohydrolase activity"/>
    <property type="evidence" value="ECO:0007669"/>
    <property type="project" value="InterPro"/>
</dbReference>
<dbReference type="InterPro" id="IPR024051">
    <property type="entry name" value="AICAR_Tfase_dup_dom_sf"/>
</dbReference>
<evidence type="ECO:0000256" key="4">
    <source>
        <dbReference type="ARBA" id="ARBA00022679"/>
    </source>
</evidence>
<dbReference type="EMBL" id="MK072358">
    <property type="protein sequence ID" value="AYV82302.1"/>
    <property type="molecule type" value="Genomic_DNA"/>
</dbReference>
<dbReference type="CDD" id="cd01421">
    <property type="entry name" value="IMPCH"/>
    <property type="match status" value="1"/>
</dbReference>
<dbReference type="PANTHER" id="PTHR11692">
    <property type="entry name" value="BIFUNCTIONAL PURINE BIOSYNTHESIS PROTEIN PURH"/>
    <property type="match status" value="1"/>
</dbReference>
<evidence type="ECO:0000256" key="6">
    <source>
        <dbReference type="ARBA" id="ARBA00022801"/>
    </source>
</evidence>
<evidence type="ECO:0000256" key="3">
    <source>
        <dbReference type="ARBA" id="ARBA00007667"/>
    </source>
</evidence>
<name>A0A3G5A5K4_9VIRU</name>
<comment type="pathway">
    <text evidence="2">Purine metabolism; IMP biosynthesis via de novo pathway; 5-formamido-1-(5-phospho-D-ribosyl)imidazole-4-carboxamide from 5-amino-1-(5-phospho-D-ribosyl)imidazole-4-carboxamide (10-formyl THF route): step 1/1.</text>
</comment>
<dbReference type="Pfam" id="PF01808">
    <property type="entry name" value="AICARFT_IMPCHas"/>
    <property type="match status" value="1"/>
</dbReference>
<keyword evidence="7" id="KW-0511">Multifunctional enzyme</keyword>
<dbReference type="PROSITE" id="PS51855">
    <property type="entry name" value="MGS"/>
    <property type="match status" value="1"/>
</dbReference>
<evidence type="ECO:0000259" key="8">
    <source>
        <dbReference type="PROSITE" id="PS51855"/>
    </source>
</evidence>
<accession>A0A3G5A5K4</accession>
<evidence type="ECO:0000256" key="5">
    <source>
        <dbReference type="ARBA" id="ARBA00022755"/>
    </source>
</evidence>
<evidence type="ECO:0000256" key="2">
    <source>
        <dbReference type="ARBA" id="ARBA00004954"/>
    </source>
</evidence>
<proteinExistence type="inferred from homology"/>
<dbReference type="SMART" id="SM00798">
    <property type="entry name" value="AICARFT_IMPCHas"/>
    <property type="match status" value="1"/>
</dbReference>
<dbReference type="InterPro" id="IPR036914">
    <property type="entry name" value="MGS-like_dom_sf"/>
</dbReference>
<dbReference type="SUPFAM" id="SSF53927">
    <property type="entry name" value="Cytidine deaminase-like"/>
    <property type="match status" value="1"/>
</dbReference>
<keyword evidence="6" id="KW-0378">Hydrolase</keyword>
<keyword evidence="4" id="KW-0808">Transferase</keyword>
<evidence type="ECO:0000256" key="1">
    <source>
        <dbReference type="ARBA" id="ARBA00004844"/>
    </source>
</evidence>
<dbReference type="GO" id="GO:0004643">
    <property type="term" value="F:phosphoribosylaminoimidazolecarboxamide formyltransferase activity"/>
    <property type="evidence" value="ECO:0007669"/>
    <property type="project" value="InterPro"/>
</dbReference>
<organism evidence="9">
    <name type="scientific">Homavirus sp</name>
    <dbReference type="NCBI Taxonomy" id="2487769"/>
    <lineage>
        <taxon>Viruses</taxon>
        <taxon>Varidnaviria</taxon>
        <taxon>Bamfordvirae</taxon>
        <taxon>Nucleocytoviricota</taxon>
        <taxon>Megaviricetes</taxon>
        <taxon>Imitervirales</taxon>
        <taxon>Mimiviridae</taxon>
        <taxon>Klosneuvirinae</taxon>
    </lineage>
</organism>
<dbReference type="GO" id="GO:0006189">
    <property type="term" value="P:'de novo' IMP biosynthetic process"/>
    <property type="evidence" value="ECO:0007669"/>
    <property type="project" value="UniProtKB-UniPathway"/>
</dbReference>
<evidence type="ECO:0000313" key="9">
    <source>
        <dbReference type="EMBL" id="AYV82302.1"/>
    </source>
</evidence>
<dbReference type="Pfam" id="PF02142">
    <property type="entry name" value="MGS"/>
    <property type="match status" value="1"/>
</dbReference>
<evidence type="ECO:0000256" key="7">
    <source>
        <dbReference type="ARBA" id="ARBA00023268"/>
    </source>
</evidence>
<sequence length="592" mass="66452">MIRNAIVSVFNKTNLNNLCEFLLKKNVNIYSSGGTYKSLMELNGQNTFRSLMELDGQKLGSIKEICTLTESPEMFGGRVKTLHPTIHGGILAKNNEEHQKELQKYGIPSFDLVIVNLYPFQQVLQNKLSTHDDIIENIDIGGHTLIRSGAKNYNKVLTIVDPNDYEFLQNNFDNITSDIRKTFAAKAFNYATQYDMAINGYFNPLLISRQYIKHSELKYGLNPQQKFAGVYRNMEQNQLPFSVLNGNPGYINYLDAINGYNLVNELRTVLNMTACASFKHTSPAGVGLNVPLSPLLEKVYNVNNTDLTPQANAYIRARNADPLCSFGDFVAINDRVDLGMAKELSKYVSDGIVAPDYDSDALEILKRKKKGGYVILQASNTTLQASSTISQSDLEVRELHGMTLIQEKNKKLTTFESFNNIVTQNTSLSTQTKIDLILANTTAKYTQSNTIVAALDGQVIAVGAGQQSRIDCMKLVKRKISNWFMRQHPRCIEFQNNLSNMPHYTYQEKINKIMDFIENNKDDEFLKQLSGVSVASDAFIPFNDNIDVANEFGCKYIVQPGGSIADSAIIDTCNKYNILMCMTGGEMRMFLH</sequence>
<dbReference type="InterPro" id="IPR011607">
    <property type="entry name" value="MGS-like_dom"/>
</dbReference>
<dbReference type="InterPro" id="IPR002695">
    <property type="entry name" value="PurH-like"/>
</dbReference>
<dbReference type="SUPFAM" id="SSF52335">
    <property type="entry name" value="Methylglyoxal synthase-like"/>
    <property type="match status" value="1"/>
</dbReference>
<reference evidence="9" key="1">
    <citation type="submission" date="2018-10" db="EMBL/GenBank/DDBJ databases">
        <title>Hidden diversity of soil giant viruses.</title>
        <authorList>
            <person name="Schulz F."/>
            <person name="Alteio L."/>
            <person name="Goudeau D."/>
            <person name="Ryan E.M."/>
            <person name="Malmstrom R.R."/>
            <person name="Blanchard J."/>
            <person name="Woyke T."/>
        </authorList>
    </citation>
    <scope>NUCLEOTIDE SEQUENCE</scope>
    <source>
        <strain evidence="9">HOV1</strain>
    </source>
</reference>
<gene>
    <name evidence="9" type="ORF">Homavirus27_3</name>
</gene>
<dbReference type="InterPro" id="IPR016193">
    <property type="entry name" value="Cytidine_deaminase-like"/>
</dbReference>
<dbReference type="FunFam" id="3.40.50.1380:FF:000001">
    <property type="entry name" value="Bifunctional purine biosynthesis protein PurH"/>
    <property type="match status" value="1"/>
</dbReference>
<comment type="similarity">
    <text evidence="3">Belongs to the PurH family.</text>
</comment>
<dbReference type="PANTHER" id="PTHR11692:SF0">
    <property type="entry name" value="BIFUNCTIONAL PURINE BIOSYNTHESIS PROTEIN ATIC"/>
    <property type="match status" value="1"/>
</dbReference>
<dbReference type="Gene3D" id="3.40.140.20">
    <property type="match status" value="2"/>
</dbReference>
<keyword evidence="5" id="KW-0658">Purine biosynthesis</keyword>
<feature type="domain" description="MGS-like" evidence="8">
    <location>
        <begin position="1"/>
        <end position="160"/>
    </location>
</feature>
<dbReference type="UniPathway" id="UPA00074">
    <property type="reaction ID" value="UER00133"/>
</dbReference>
<protein>
    <recommendedName>
        <fullName evidence="8">MGS-like domain-containing protein</fullName>
    </recommendedName>
</protein>
<comment type="pathway">
    <text evidence="1">Purine metabolism; IMP biosynthesis via de novo pathway; IMP from 5-formamido-1-(5-phospho-D-ribosyl)imidazole-4-carboxamide: step 1/1.</text>
</comment>
<dbReference type="SMART" id="SM00851">
    <property type="entry name" value="MGS"/>
    <property type="match status" value="1"/>
</dbReference>
<dbReference type="PIRSF" id="PIRSF000414">
    <property type="entry name" value="AICARFT_IMPCHas"/>
    <property type="match status" value="1"/>
</dbReference>